<dbReference type="EMBL" id="JBEHCU010005475">
    <property type="protein sequence ID" value="KAL1399698.1"/>
    <property type="molecule type" value="Genomic_DNA"/>
</dbReference>
<reference evidence="2 3" key="1">
    <citation type="submission" date="2024-05" db="EMBL/GenBank/DDBJ databases">
        <title>Culex pipiens pipiens assembly and annotation.</title>
        <authorList>
            <person name="Alout H."/>
            <person name="Durand T."/>
        </authorList>
    </citation>
    <scope>NUCLEOTIDE SEQUENCE [LARGE SCALE GENOMIC DNA]</scope>
    <source>
        <strain evidence="2">HA-2024</strain>
        <tissue evidence="2">Whole body</tissue>
    </source>
</reference>
<dbReference type="PANTHER" id="PTHR21163">
    <property type="entry name" value="PROTEIN G12"/>
    <property type="match status" value="1"/>
</dbReference>
<dbReference type="AlphaFoldDB" id="A0ABD1DJ73"/>
<comment type="caution">
    <text evidence="2">The sequence shown here is derived from an EMBL/GenBank/DDBJ whole genome shotgun (WGS) entry which is preliminary data.</text>
</comment>
<keyword evidence="3" id="KW-1185">Reference proteome</keyword>
<feature type="signal peptide" evidence="1">
    <location>
        <begin position="1"/>
        <end position="18"/>
    </location>
</feature>
<accession>A0ABD1DJ73</accession>
<evidence type="ECO:0000313" key="2">
    <source>
        <dbReference type="EMBL" id="KAL1399698.1"/>
    </source>
</evidence>
<proteinExistence type="predicted"/>
<evidence type="ECO:0008006" key="4">
    <source>
        <dbReference type="Google" id="ProtNLM"/>
    </source>
</evidence>
<dbReference type="Pfam" id="PF06757">
    <property type="entry name" value="Ins_allergen_rp"/>
    <property type="match status" value="1"/>
</dbReference>
<feature type="chain" id="PRO_5044764263" description="Protein G12" evidence="1">
    <location>
        <begin position="19"/>
        <end position="210"/>
    </location>
</feature>
<dbReference type="Proteomes" id="UP001562425">
    <property type="component" value="Unassembled WGS sequence"/>
</dbReference>
<name>A0ABD1DJ73_CULPP</name>
<dbReference type="PANTHER" id="PTHR21163:SF0">
    <property type="entry name" value="GH08205P-RELATED"/>
    <property type="match status" value="1"/>
</dbReference>
<dbReference type="InterPro" id="IPR010629">
    <property type="entry name" value="Ins_allergen"/>
</dbReference>
<sequence length="210" mass="23472">MKLLSIVGLALVVATVSSSPAAGRALQDDLNEFVELLPVDKIIDIAVRYFLTDKDVQLTVAYITGPEFAAVWDQVFAQREILDILDYLQEAGVDAYGFFNDLADLIGLSPVKPSEAMKEAASGRGLNDLIDDVLAVLPKKELLELFNHKLQTSVEFKAFFEKLQSTDFQKLVEFFNNSAELQSLFNKLREHGVDVDKFLELVKGFFGWGY</sequence>
<organism evidence="2 3">
    <name type="scientific">Culex pipiens pipiens</name>
    <name type="common">Northern house mosquito</name>
    <dbReference type="NCBI Taxonomy" id="38569"/>
    <lineage>
        <taxon>Eukaryota</taxon>
        <taxon>Metazoa</taxon>
        <taxon>Ecdysozoa</taxon>
        <taxon>Arthropoda</taxon>
        <taxon>Hexapoda</taxon>
        <taxon>Insecta</taxon>
        <taxon>Pterygota</taxon>
        <taxon>Neoptera</taxon>
        <taxon>Endopterygota</taxon>
        <taxon>Diptera</taxon>
        <taxon>Nematocera</taxon>
        <taxon>Culicoidea</taxon>
        <taxon>Culicidae</taxon>
        <taxon>Culicinae</taxon>
        <taxon>Culicini</taxon>
        <taxon>Culex</taxon>
        <taxon>Culex</taxon>
    </lineage>
</organism>
<gene>
    <name evidence="2" type="ORF">pipiens_008001</name>
</gene>
<evidence type="ECO:0000313" key="3">
    <source>
        <dbReference type="Proteomes" id="UP001562425"/>
    </source>
</evidence>
<protein>
    <recommendedName>
        <fullName evidence="4">Protein G12</fullName>
    </recommendedName>
</protein>
<evidence type="ECO:0000256" key="1">
    <source>
        <dbReference type="SAM" id="SignalP"/>
    </source>
</evidence>
<keyword evidence="1" id="KW-0732">Signal</keyword>